<protein>
    <submittedName>
        <fullName evidence="3">Uncharacterized protein</fullName>
    </submittedName>
</protein>
<sequence length="216" mass="24942">MKFPVAIIFFLMALVVANTETSLFRIPYYYDIPYSHLPVAYTPGFIKRLNSTTSLINSYPIGDKLTFSTLSNEQQTISLHYDMVNKPQERLLVKLNNYNNTLFDSNDLINVKLCWPATLPFDFSISHEFIQRYELTGYNELVENTLDIYIVIDYKANFVTCTSNLPDTLRFNLFVNKLPNKLVPIPLELYDYVVYLVDLLILIGPAVPAVVSHLFY</sequence>
<keyword evidence="1" id="KW-1133">Transmembrane helix</keyword>
<dbReference type="InterPro" id="IPR019433">
    <property type="entry name" value="GPI_ManTrfase_II_coact_Pga1"/>
</dbReference>
<name>A0AAW0G4K1_9APHY</name>
<reference evidence="3 4" key="1">
    <citation type="submission" date="2022-09" db="EMBL/GenBank/DDBJ databases">
        <authorList>
            <person name="Palmer J.M."/>
        </authorList>
    </citation>
    <scope>NUCLEOTIDE SEQUENCE [LARGE SCALE GENOMIC DNA]</scope>
    <source>
        <strain evidence="3 4">DSM 7382</strain>
    </source>
</reference>
<evidence type="ECO:0000313" key="3">
    <source>
        <dbReference type="EMBL" id="KAK7684888.1"/>
    </source>
</evidence>
<keyword evidence="2" id="KW-0732">Signal</keyword>
<dbReference type="Pfam" id="PF10333">
    <property type="entry name" value="Pga1"/>
    <property type="match status" value="1"/>
</dbReference>
<dbReference type="Proteomes" id="UP001385951">
    <property type="component" value="Unassembled WGS sequence"/>
</dbReference>
<keyword evidence="1" id="KW-0472">Membrane</keyword>
<gene>
    <name evidence="3" type="ORF">QCA50_012137</name>
</gene>
<dbReference type="AlphaFoldDB" id="A0AAW0G4K1"/>
<keyword evidence="1" id="KW-0812">Transmembrane</keyword>
<feature type="chain" id="PRO_5043687612" evidence="2">
    <location>
        <begin position="18"/>
        <end position="216"/>
    </location>
</feature>
<accession>A0AAW0G4K1</accession>
<proteinExistence type="predicted"/>
<dbReference type="EMBL" id="JASBNA010000023">
    <property type="protein sequence ID" value="KAK7684888.1"/>
    <property type="molecule type" value="Genomic_DNA"/>
</dbReference>
<comment type="caution">
    <text evidence="3">The sequence shown here is derived from an EMBL/GenBank/DDBJ whole genome shotgun (WGS) entry which is preliminary data.</text>
</comment>
<evidence type="ECO:0000313" key="4">
    <source>
        <dbReference type="Proteomes" id="UP001385951"/>
    </source>
</evidence>
<organism evidence="3 4">
    <name type="scientific">Cerrena zonata</name>
    <dbReference type="NCBI Taxonomy" id="2478898"/>
    <lineage>
        <taxon>Eukaryota</taxon>
        <taxon>Fungi</taxon>
        <taxon>Dikarya</taxon>
        <taxon>Basidiomycota</taxon>
        <taxon>Agaricomycotina</taxon>
        <taxon>Agaricomycetes</taxon>
        <taxon>Polyporales</taxon>
        <taxon>Cerrenaceae</taxon>
        <taxon>Cerrena</taxon>
    </lineage>
</organism>
<evidence type="ECO:0000256" key="2">
    <source>
        <dbReference type="SAM" id="SignalP"/>
    </source>
</evidence>
<keyword evidence="4" id="KW-1185">Reference proteome</keyword>
<feature type="signal peptide" evidence="2">
    <location>
        <begin position="1"/>
        <end position="17"/>
    </location>
</feature>
<evidence type="ECO:0000256" key="1">
    <source>
        <dbReference type="SAM" id="Phobius"/>
    </source>
</evidence>
<feature type="transmembrane region" description="Helical" evidence="1">
    <location>
        <begin position="192"/>
        <end position="215"/>
    </location>
</feature>